<keyword evidence="1" id="KW-0106">Calcium</keyword>
<gene>
    <name evidence="4" type="ORF">JBS370_LOCUS4014</name>
    <name evidence="3" type="ORF">ZHD862_LOCUS6158</name>
</gene>
<protein>
    <recommendedName>
        <fullName evidence="2">EF-hand domain-containing protein</fullName>
    </recommendedName>
</protein>
<dbReference type="Gene3D" id="1.10.238.10">
    <property type="entry name" value="EF-hand"/>
    <property type="match status" value="1"/>
</dbReference>
<dbReference type="EMBL" id="CAJOBD010000180">
    <property type="protein sequence ID" value="CAF3605508.1"/>
    <property type="molecule type" value="Genomic_DNA"/>
</dbReference>
<organism evidence="4 5">
    <name type="scientific">Rotaria sordida</name>
    <dbReference type="NCBI Taxonomy" id="392033"/>
    <lineage>
        <taxon>Eukaryota</taxon>
        <taxon>Metazoa</taxon>
        <taxon>Spiralia</taxon>
        <taxon>Gnathifera</taxon>
        <taxon>Rotifera</taxon>
        <taxon>Eurotatoria</taxon>
        <taxon>Bdelloidea</taxon>
        <taxon>Philodinida</taxon>
        <taxon>Philodinidae</taxon>
        <taxon>Rotaria</taxon>
    </lineage>
</organism>
<evidence type="ECO:0000256" key="1">
    <source>
        <dbReference type="ARBA" id="ARBA00022837"/>
    </source>
</evidence>
<reference evidence="4" key="1">
    <citation type="submission" date="2021-02" db="EMBL/GenBank/DDBJ databases">
        <authorList>
            <person name="Nowell W R."/>
        </authorList>
    </citation>
    <scope>NUCLEOTIDE SEQUENCE</scope>
</reference>
<name>A0A818NGU8_9BILA</name>
<dbReference type="PROSITE" id="PS50222">
    <property type="entry name" value="EF_HAND_2"/>
    <property type="match status" value="1"/>
</dbReference>
<accession>A0A818NGU8</accession>
<dbReference type="GO" id="GO:0005509">
    <property type="term" value="F:calcium ion binding"/>
    <property type="evidence" value="ECO:0007669"/>
    <property type="project" value="InterPro"/>
</dbReference>
<dbReference type="InterPro" id="IPR011992">
    <property type="entry name" value="EF-hand-dom_pair"/>
</dbReference>
<evidence type="ECO:0000313" key="4">
    <source>
        <dbReference type="EMBL" id="CAF3605508.1"/>
    </source>
</evidence>
<comment type="caution">
    <text evidence="4">The sequence shown here is derived from an EMBL/GenBank/DDBJ whole genome shotgun (WGS) entry which is preliminary data.</text>
</comment>
<dbReference type="InterPro" id="IPR002048">
    <property type="entry name" value="EF_hand_dom"/>
</dbReference>
<dbReference type="InterPro" id="IPR018247">
    <property type="entry name" value="EF_Hand_1_Ca_BS"/>
</dbReference>
<evidence type="ECO:0000313" key="5">
    <source>
        <dbReference type="Proteomes" id="UP000663836"/>
    </source>
</evidence>
<proteinExistence type="predicted"/>
<sequence length="249" mass="29400">MMMMMMQKNFDDENNRSLNYTKIDQCQDNNCSDNDDYYRQILHSNEHINYEQDIKLKIILTNRLRLILFIFLILTSQSNAVPIFQSLPISVDSNQSSGLSSIQQSSSSLPIAMVQLTDRSLYPQSLYKVYRRMSNPVQQQKQQQQQQLKNIPSYSNGAVINIYDQTNFINQQQQQQQQQQSAMIFQNPNEQQLTLQLKRERQRRTMIDRMVSMFDEDGDGQLEKDELYSMALRSNMFPKFHYYLKQASS</sequence>
<dbReference type="PROSITE" id="PS00018">
    <property type="entry name" value="EF_HAND_1"/>
    <property type="match status" value="1"/>
</dbReference>
<feature type="domain" description="EF-hand" evidence="2">
    <location>
        <begin position="202"/>
        <end position="237"/>
    </location>
</feature>
<dbReference type="Proteomes" id="UP000663836">
    <property type="component" value="Unassembled WGS sequence"/>
</dbReference>
<dbReference type="EMBL" id="CAJNOT010000170">
    <property type="protein sequence ID" value="CAF0876482.1"/>
    <property type="molecule type" value="Genomic_DNA"/>
</dbReference>
<dbReference type="AlphaFoldDB" id="A0A818NGU8"/>
<dbReference type="Proteomes" id="UP000663864">
    <property type="component" value="Unassembled WGS sequence"/>
</dbReference>
<evidence type="ECO:0000259" key="2">
    <source>
        <dbReference type="PROSITE" id="PS50222"/>
    </source>
</evidence>
<dbReference type="SUPFAM" id="SSF47473">
    <property type="entry name" value="EF-hand"/>
    <property type="match status" value="1"/>
</dbReference>
<evidence type="ECO:0000313" key="3">
    <source>
        <dbReference type="EMBL" id="CAF0876482.1"/>
    </source>
</evidence>